<gene>
    <name evidence="1" type="ORF">RHP80_09485</name>
</gene>
<reference evidence="1" key="1">
    <citation type="submission" date="2023-09" db="EMBL/GenBank/DDBJ databases">
        <title>Acinetobacter soli.</title>
        <authorList>
            <person name="Kim B."/>
            <person name="Kim D."/>
            <person name="Park D."/>
        </authorList>
    </citation>
    <scope>NUCLEOTIDE SEQUENCE</scope>
    <source>
        <strain evidence="1">2023.05</strain>
    </source>
</reference>
<proteinExistence type="predicted"/>
<sequence length="148" mass="16275">MEQNTINHNRPSIQLRLKHVAVGSALLFGLSGAYAIVTEKEEPRATFPITQPSNYGIAAITLDSKHSGKAVIKLDGFFVYTSFDFATHNDDLGVPGSSREVVEITNLAIDRITSLSGHEYNDFTVSEDHRNINTLIETHIEKNHLGGV</sequence>
<name>A0AB38YSN9_9GAMM</name>
<accession>A0AB38YSN9</accession>
<evidence type="ECO:0000313" key="2">
    <source>
        <dbReference type="Proteomes" id="UP001256400"/>
    </source>
</evidence>
<evidence type="ECO:0000313" key="1">
    <source>
        <dbReference type="EMBL" id="WND04463.1"/>
    </source>
</evidence>
<organism evidence="1 2">
    <name type="scientific">Acinetobacter soli</name>
    <dbReference type="NCBI Taxonomy" id="487316"/>
    <lineage>
        <taxon>Bacteria</taxon>
        <taxon>Pseudomonadati</taxon>
        <taxon>Pseudomonadota</taxon>
        <taxon>Gammaproteobacteria</taxon>
        <taxon>Moraxellales</taxon>
        <taxon>Moraxellaceae</taxon>
        <taxon>Acinetobacter</taxon>
    </lineage>
</organism>
<protein>
    <submittedName>
        <fullName evidence="1">Uncharacterized protein</fullName>
    </submittedName>
</protein>
<dbReference type="EMBL" id="CP134206">
    <property type="protein sequence ID" value="WND04463.1"/>
    <property type="molecule type" value="Genomic_DNA"/>
</dbReference>
<dbReference type="RefSeq" id="WP_310864658.1">
    <property type="nucleotide sequence ID" value="NZ_CP134206.1"/>
</dbReference>
<dbReference type="Proteomes" id="UP001256400">
    <property type="component" value="Chromosome"/>
</dbReference>
<dbReference type="AlphaFoldDB" id="A0AB38YSN9"/>